<dbReference type="Pfam" id="PF00669">
    <property type="entry name" value="Flagellin_N"/>
    <property type="match status" value="1"/>
</dbReference>
<feature type="domain" description="Flagellin N-terminal" evidence="6">
    <location>
        <begin position="5"/>
        <end position="71"/>
    </location>
</feature>
<dbReference type="PANTHER" id="PTHR42792">
    <property type="entry name" value="FLAGELLIN"/>
    <property type="match status" value="1"/>
</dbReference>
<keyword evidence="8" id="KW-0282">Flagellum</keyword>
<evidence type="ECO:0000256" key="2">
    <source>
        <dbReference type="ARBA" id="ARBA00004613"/>
    </source>
</evidence>
<evidence type="ECO:0000313" key="7">
    <source>
        <dbReference type="EMBL" id="OPX54087.1"/>
    </source>
</evidence>
<dbReference type="GO" id="GO:0009288">
    <property type="term" value="C:bacterial-type flagellum"/>
    <property type="evidence" value="ECO:0007669"/>
    <property type="project" value="UniProtKB-SubCell"/>
</dbReference>
<proteinExistence type="inferred from homology"/>
<evidence type="ECO:0000256" key="1">
    <source>
        <dbReference type="ARBA" id="ARBA00004365"/>
    </source>
</evidence>
<keyword evidence="4" id="KW-0964">Secreted</keyword>
<dbReference type="Gene3D" id="1.20.1330.10">
    <property type="entry name" value="f41 fragment of flagellin, N-terminal domain"/>
    <property type="match status" value="1"/>
</dbReference>
<reference evidence="8 9" key="1">
    <citation type="submission" date="2017-01" db="EMBL/GenBank/DDBJ databases">
        <title>Genome Sequencing of a Marine Spirillum, Oceanospirillum multiglobuliferum ATCC 33336, from Japan.</title>
        <authorList>
            <person name="Carney J.G."/>
            <person name="Trachtenberg A.M."/>
            <person name="Rheaume B.A."/>
            <person name="Linnane J.D."/>
            <person name="Pitts N.L."/>
            <person name="Mykles D.L."/>
            <person name="Maclea K.S."/>
        </authorList>
    </citation>
    <scope>NUCLEOTIDE SEQUENCE [LARGE SCALE GENOMIC DNA]</scope>
    <source>
        <strain evidence="8 9">ATCC 33336</strain>
    </source>
</reference>
<dbReference type="InterPro" id="IPR001029">
    <property type="entry name" value="Flagellin_N"/>
</dbReference>
<keyword evidence="9" id="KW-1185">Reference proteome</keyword>
<dbReference type="GO" id="GO:0005576">
    <property type="term" value="C:extracellular region"/>
    <property type="evidence" value="ECO:0007669"/>
    <property type="project" value="UniProtKB-SubCell"/>
</dbReference>
<keyword evidence="5" id="KW-0975">Bacterial flagellum</keyword>
<comment type="subcellular location">
    <subcellularLocation>
        <location evidence="1">Bacterial flagellum</location>
    </subcellularLocation>
    <subcellularLocation>
        <location evidence="2">Secreted</location>
    </subcellularLocation>
</comment>
<dbReference type="AlphaFoldDB" id="A0A1V4T2I4"/>
<evidence type="ECO:0000256" key="5">
    <source>
        <dbReference type="ARBA" id="ARBA00023143"/>
    </source>
</evidence>
<evidence type="ECO:0000259" key="6">
    <source>
        <dbReference type="Pfam" id="PF00669"/>
    </source>
</evidence>
<gene>
    <name evidence="8" type="ORF">BTE48_12450</name>
    <name evidence="7" type="ORF">BTE48_16065</name>
</gene>
<organism evidence="8 9">
    <name type="scientific">Oceanospirillum multiglobuliferum</name>
    <dbReference type="NCBI Taxonomy" id="64969"/>
    <lineage>
        <taxon>Bacteria</taxon>
        <taxon>Pseudomonadati</taxon>
        <taxon>Pseudomonadota</taxon>
        <taxon>Gammaproteobacteria</taxon>
        <taxon>Oceanospirillales</taxon>
        <taxon>Oceanospirillaceae</taxon>
        <taxon>Oceanospirillum</taxon>
    </lineage>
</organism>
<protein>
    <submittedName>
        <fullName evidence="8">Flagellin</fullName>
    </submittedName>
</protein>
<dbReference type="InterPro" id="IPR001492">
    <property type="entry name" value="Flagellin"/>
</dbReference>
<keyword evidence="8" id="KW-0969">Cilium</keyword>
<accession>A0A1V4T2I4</accession>
<evidence type="ECO:0000256" key="4">
    <source>
        <dbReference type="ARBA" id="ARBA00022525"/>
    </source>
</evidence>
<dbReference type="Proteomes" id="UP000191418">
    <property type="component" value="Unassembled WGS sequence"/>
</dbReference>
<comment type="caution">
    <text evidence="8">The sequence shown here is derived from an EMBL/GenBank/DDBJ whole genome shotgun (WGS) entry which is preliminary data.</text>
</comment>
<dbReference type="EMBL" id="MTSM01000018">
    <property type="protein sequence ID" value="OPX54825.1"/>
    <property type="molecule type" value="Genomic_DNA"/>
</dbReference>
<feature type="non-terminal residue" evidence="8">
    <location>
        <position position="71"/>
    </location>
</feature>
<dbReference type="GO" id="GO:0005198">
    <property type="term" value="F:structural molecule activity"/>
    <property type="evidence" value="ECO:0007669"/>
    <property type="project" value="InterPro"/>
</dbReference>
<evidence type="ECO:0000256" key="3">
    <source>
        <dbReference type="ARBA" id="ARBA00005709"/>
    </source>
</evidence>
<sequence length="71" mass="7496">MALFVNTNVAALNGQKNLSNVTSRMNSSFEKLSSGSRINSAKDDAAGLQIADRLTTQIIGLQQGTRNANDG</sequence>
<keyword evidence="8" id="KW-0966">Cell projection</keyword>
<name>A0A1V4T2I4_9GAMM</name>
<evidence type="ECO:0000313" key="8">
    <source>
        <dbReference type="EMBL" id="OPX54825.1"/>
    </source>
</evidence>
<evidence type="ECO:0000313" key="9">
    <source>
        <dbReference type="Proteomes" id="UP000191418"/>
    </source>
</evidence>
<dbReference type="EMBL" id="MTSM01000049">
    <property type="protein sequence ID" value="OPX54087.1"/>
    <property type="molecule type" value="Genomic_DNA"/>
</dbReference>
<dbReference type="PANTHER" id="PTHR42792:SF2">
    <property type="entry name" value="FLAGELLIN"/>
    <property type="match status" value="1"/>
</dbReference>
<comment type="similarity">
    <text evidence="3">Belongs to the bacterial flagellin family.</text>
</comment>
<dbReference type="SUPFAM" id="SSF64518">
    <property type="entry name" value="Phase 1 flagellin"/>
    <property type="match status" value="1"/>
</dbReference>